<dbReference type="PANTHER" id="PTHR43205:SF42">
    <property type="entry name" value="ALCOHOL DEHYDROGENASE, ZINC-CONTAINING (AFU_ORTHOLOGUE AFUA_7G04530)"/>
    <property type="match status" value="1"/>
</dbReference>
<gene>
    <name evidence="3" type="ORF">METZ01_LOCUS71529</name>
</gene>
<dbReference type="Pfam" id="PF00107">
    <property type="entry name" value="ADH_zinc_N"/>
    <property type="match status" value="1"/>
</dbReference>
<dbReference type="InterPro" id="IPR036291">
    <property type="entry name" value="NAD(P)-bd_dom_sf"/>
</dbReference>
<dbReference type="SUPFAM" id="SSF51735">
    <property type="entry name" value="NAD(P)-binding Rossmann-fold domains"/>
    <property type="match status" value="1"/>
</dbReference>
<dbReference type="PANTHER" id="PTHR43205">
    <property type="entry name" value="PROSTAGLANDIN REDUCTASE"/>
    <property type="match status" value="1"/>
</dbReference>
<proteinExistence type="predicted"/>
<dbReference type="FunFam" id="3.40.50.720:FF:000121">
    <property type="entry name" value="Prostaglandin reductase 2"/>
    <property type="match status" value="1"/>
</dbReference>
<dbReference type="SUPFAM" id="SSF50129">
    <property type="entry name" value="GroES-like"/>
    <property type="match status" value="1"/>
</dbReference>
<dbReference type="SMART" id="SM00829">
    <property type="entry name" value="PKS_ER"/>
    <property type="match status" value="1"/>
</dbReference>
<evidence type="ECO:0000259" key="2">
    <source>
        <dbReference type="SMART" id="SM00829"/>
    </source>
</evidence>
<dbReference type="Gene3D" id="3.40.50.720">
    <property type="entry name" value="NAD(P)-binding Rossmann-like Domain"/>
    <property type="match status" value="1"/>
</dbReference>
<dbReference type="Pfam" id="PF16884">
    <property type="entry name" value="ADH_N_2"/>
    <property type="match status" value="1"/>
</dbReference>
<organism evidence="3">
    <name type="scientific">marine metagenome</name>
    <dbReference type="NCBI Taxonomy" id="408172"/>
    <lineage>
        <taxon>unclassified sequences</taxon>
        <taxon>metagenomes</taxon>
        <taxon>ecological metagenomes</taxon>
    </lineage>
</organism>
<evidence type="ECO:0000313" key="3">
    <source>
        <dbReference type="EMBL" id="SVA18675.1"/>
    </source>
</evidence>
<dbReference type="GO" id="GO:0016628">
    <property type="term" value="F:oxidoreductase activity, acting on the CH-CH group of donors, NAD or NADP as acceptor"/>
    <property type="evidence" value="ECO:0007669"/>
    <property type="project" value="InterPro"/>
</dbReference>
<reference evidence="3" key="1">
    <citation type="submission" date="2018-05" db="EMBL/GenBank/DDBJ databases">
        <authorList>
            <person name="Lanie J.A."/>
            <person name="Ng W.-L."/>
            <person name="Kazmierczak K.M."/>
            <person name="Andrzejewski T.M."/>
            <person name="Davidsen T.M."/>
            <person name="Wayne K.J."/>
            <person name="Tettelin H."/>
            <person name="Glass J.I."/>
            <person name="Rusch D."/>
            <person name="Podicherti R."/>
            <person name="Tsui H.-C.T."/>
            <person name="Winkler M.E."/>
        </authorList>
    </citation>
    <scope>NUCLEOTIDE SEQUENCE</scope>
</reference>
<dbReference type="InterPro" id="IPR011032">
    <property type="entry name" value="GroES-like_sf"/>
</dbReference>
<dbReference type="CDD" id="cd05288">
    <property type="entry name" value="PGDH"/>
    <property type="match status" value="1"/>
</dbReference>
<feature type="domain" description="Enoyl reductase (ER)" evidence="2">
    <location>
        <begin position="22"/>
        <end position="337"/>
    </location>
</feature>
<dbReference type="InterPro" id="IPR013149">
    <property type="entry name" value="ADH-like_C"/>
</dbReference>
<dbReference type="Gene3D" id="3.90.180.10">
    <property type="entry name" value="Medium-chain alcohol dehydrogenases, catalytic domain"/>
    <property type="match status" value="1"/>
</dbReference>
<dbReference type="InterPro" id="IPR045010">
    <property type="entry name" value="MDR_fam"/>
</dbReference>
<evidence type="ECO:0000256" key="1">
    <source>
        <dbReference type="ARBA" id="ARBA00023002"/>
    </source>
</evidence>
<dbReference type="EMBL" id="UINC01005044">
    <property type="protein sequence ID" value="SVA18675.1"/>
    <property type="molecule type" value="Genomic_DNA"/>
</dbReference>
<accession>A0A381TRK0</accession>
<keyword evidence="1" id="KW-0560">Oxidoreductase</keyword>
<dbReference type="InterPro" id="IPR041694">
    <property type="entry name" value="ADH_N_2"/>
</dbReference>
<protein>
    <recommendedName>
        <fullName evidence="2">Enoyl reductase (ER) domain-containing protein</fullName>
    </recommendedName>
</protein>
<dbReference type="InterPro" id="IPR020843">
    <property type="entry name" value="ER"/>
</dbReference>
<sequence length="344" mass="37745">MKDSNRTNRAWRLGKRPQGEIKDSDLELKENEIPIPTNNQVLARTIYFSLDPTNRIWMSDIDQYMEPVEIGDVMRAGGSIAVVEESKTPGVEPGDIVQGGMHGGWQEYFLIPGEEVIKVPVVEGLPLTAFLSVLGFTGPTAYFGLLDIGKPKAGETVVVSAAAGAVGSIVCQIAKIKGCNVVGIVGNDEKYRWLKADLGIDSAINYKTENVLDSLKKACPNGIDVYFENVGGDILDAALTLMNNFGRIPVCGLISMYNNWDNPGPKMFRNILMKRLTVQGFLVSDFLHKYEESIEDLGKWISEGRMKYKVDVVKGIENAPAAVNKLFTGENTGKLIIQTSEEPK</sequence>
<name>A0A381TRK0_9ZZZZ</name>
<dbReference type="AlphaFoldDB" id="A0A381TRK0"/>